<dbReference type="InterPro" id="IPR007387">
    <property type="entry name" value="TRAP_DctQ"/>
</dbReference>
<sequence>MENSVNPQARSSIRRFLDGLYALGGALSACAVLIILILMIGASIGRQLDWRVSWINDVVAWLCASAAFFGMAYSFRNGDFVRVTLLLESVSPAVRRWMEFISLAIAFIAISYLGYWATLFTYQSWEFNEIAGNMVAIPIWIPQCSFVIGSIILMIAVVDECLCVVRGAKPSYVVRVEERHARGDFSEEL</sequence>
<comment type="similarity">
    <text evidence="8 9">Belongs to the TRAP transporter small permease family.</text>
</comment>
<feature type="transmembrane region" description="Helical" evidence="9">
    <location>
        <begin position="20"/>
        <end position="46"/>
    </location>
</feature>
<dbReference type="PANTHER" id="PTHR35011">
    <property type="entry name" value="2,3-DIKETO-L-GULONATE TRAP TRANSPORTER SMALL PERMEASE PROTEIN YIAM"/>
    <property type="match status" value="1"/>
</dbReference>
<evidence type="ECO:0000256" key="1">
    <source>
        <dbReference type="ARBA" id="ARBA00004429"/>
    </source>
</evidence>
<evidence type="ECO:0000313" key="11">
    <source>
        <dbReference type="EMBL" id="BDT77524.1"/>
    </source>
</evidence>
<proteinExistence type="inferred from homology"/>
<protein>
    <recommendedName>
        <fullName evidence="9">TRAP transporter small permease protein</fullName>
    </recommendedName>
</protein>
<dbReference type="RefSeq" id="WP_281741905.1">
    <property type="nucleotide sequence ID" value="NZ_AP026973.1"/>
</dbReference>
<keyword evidence="5 9" id="KW-0812">Transmembrane</keyword>
<dbReference type="GO" id="GO:0005886">
    <property type="term" value="C:plasma membrane"/>
    <property type="evidence" value="ECO:0007669"/>
    <property type="project" value="UniProtKB-SubCell"/>
</dbReference>
<dbReference type="InterPro" id="IPR055348">
    <property type="entry name" value="DctQ"/>
</dbReference>
<evidence type="ECO:0000259" key="10">
    <source>
        <dbReference type="Pfam" id="PF04290"/>
    </source>
</evidence>
<feature type="transmembrane region" description="Helical" evidence="9">
    <location>
        <begin position="58"/>
        <end position="76"/>
    </location>
</feature>
<comment type="subcellular location">
    <subcellularLocation>
        <location evidence="1 9">Cell inner membrane</location>
        <topology evidence="1 9">Multi-pass membrane protein</topology>
    </subcellularLocation>
</comment>
<keyword evidence="3" id="KW-1003">Cell membrane</keyword>
<accession>A0A9C7CW12</accession>
<feature type="domain" description="Tripartite ATP-independent periplasmic transporters DctQ component" evidence="10">
    <location>
        <begin position="36"/>
        <end position="166"/>
    </location>
</feature>
<organism evidence="11">
    <name type="scientific">Polynucleobacter yangtzensis</name>
    <dbReference type="NCBI Taxonomy" id="1743159"/>
    <lineage>
        <taxon>Bacteria</taxon>
        <taxon>Pseudomonadati</taxon>
        <taxon>Pseudomonadota</taxon>
        <taxon>Betaproteobacteria</taxon>
        <taxon>Burkholderiales</taxon>
        <taxon>Burkholderiaceae</taxon>
        <taxon>Polynucleobacter</taxon>
    </lineage>
</organism>
<dbReference type="Pfam" id="PF04290">
    <property type="entry name" value="DctQ"/>
    <property type="match status" value="1"/>
</dbReference>
<name>A0A9C7CW12_9BURK</name>
<comment type="subunit">
    <text evidence="9">The complex comprises the extracytoplasmic solute receptor protein and the two transmembrane proteins.</text>
</comment>
<evidence type="ECO:0000256" key="2">
    <source>
        <dbReference type="ARBA" id="ARBA00022448"/>
    </source>
</evidence>
<dbReference type="Proteomes" id="UP001211097">
    <property type="component" value="Chromosome"/>
</dbReference>
<feature type="transmembrane region" description="Helical" evidence="9">
    <location>
        <begin position="137"/>
        <end position="158"/>
    </location>
</feature>
<evidence type="ECO:0000256" key="3">
    <source>
        <dbReference type="ARBA" id="ARBA00022475"/>
    </source>
</evidence>
<dbReference type="KEGG" id="pyt:PKF023_13270"/>
<evidence type="ECO:0000256" key="5">
    <source>
        <dbReference type="ARBA" id="ARBA00022692"/>
    </source>
</evidence>
<gene>
    <name evidence="11" type="ORF">PKF023_13270</name>
</gene>
<keyword evidence="4 9" id="KW-0997">Cell inner membrane</keyword>
<keyword evidence="2 9" id="KW-0813">Transport</keyword>
<dbReference type="EMBL" id="AP026973">
    <property type="protein sequence ID" value="BDT77524.1"/>
    <property type="molecule type" value="Genomic_DNA"/>
</dbReference>
<evidence type="ECO:0000256" key="6">
    <source>
        <dbReference type="ARBA" id="ARBA00022989"/>
    </source>
</evidence>
<keyword evidence="6 9" id="KW-1133">Transmembrane helix</keyword>
<comment type="function">
    <text evidence="9">Part of the tripartite ATP-independent periplasmic (TRAP) transport system.</text>
</comment>
<dbReference type="AlphaFoldDB" id="A0A9C7CW12"/>
<reference evidence="11" key="1">
    <citation type="submission" date="2022-11" db="EMBL/GenBank/DDBJ databases">
        <title>Complete Genome Sequences of three Polynucleobacter sp. Subcluster PnecC Strains KF022, KF023, and KF032 Isolated from a Shallow Eutrophic Lake in Japan.</title>
        <authorList>
            <person name="Ogata Y."/>
            <person name="Watanabe K."/>
            <person name="Takemine S."/>
            <person name="Shindo C."/>
            <person name="Kurokawa R."/>
            <person name="Suda W."/>
        </authorList>
    </citation>
    <scope>NUCLEOTIDE SEQUENCE</scope>
    <source>
        <strain evidence="11">KF023</strain>
    </source>
</reference>
<evidence type="ECO:0000256" key="7">
    <source>
        <dbReference type="ARBA" id="ARBA00023136"/>
    </source>
</evidence>
<evidence type="ECO:0000256" key="4">
    <source>
        <dbReference type="ARBA" id="ARBA00022519"/>
    </source>
</evidence>
<feature type="transmembrane region" description="Helical" evidence="9">
    <location>
        <begin position="97"/>
        <end position="117"/>
    </location>
</feature>
<keyword evidence="7 9" id="KW-0472">Membrane</keyword>
<evidence type="ECO:0000256" key="9">
    <source>
        <dbReference type="RuleBase" id="RU369079"/>
    </source>
</evidence>
<evidence type="ECO:0000256" key="8">
    <source>
        <dbReference type="ARBA" id="ARBA00038436"/>
    </source>
</evidence>
<dbReference type="GO" id="GO:0022857">
    <property type="term" value="F:transmembrane transporter activity"/>
    <property type="evidence" value="ECO:0007669"/>
    <property type="project" value="UniProtKB-UniRule"/>
</dbReference>